<dbReference type="EMBL" id="FLQY01000364">
    <property type="protein sequence ID" value="SBT10646.1"/>
    <property type="molecule type" value="Genomic_DNA"/>
</dbReference>
<evidence type="ECO:0000313" key="2">
    <source>
        <dbReference type="EMBL" id="SBT10646.1"/>
    </source>
</evidence>
<keyword evidence="3" id="KW-1185">Reference proteome</keyword>
<sequence>MNIEAILYPAPHPLPPSGADYVRPHDMDGKQPDDGLRICNVCGGAFAEEGMAIKQNGDIGKSCKSCSDAGKERSKGRIRKSRAKPKPVVASTKLQDYLNRREQARVEIRASILEALNGPTATAVSISALADMVGSNRCKLFKHMYTMEKAGTVERIGVGNKTRWRLAK</sequence>
<feature type="region of interest" description="Disordered" evidence="1">
    <location>
        <begin position="64"/>
        <end position="87"/>
    </location>
</feature>
<evidence type="ECO:0000313" key="3">
    <source>
        <dbReference type="Proteomes" id="UP000199600"/>
    </source>
</evidence>
<reference evidence="2 3" key="1">
    <citation type="submission" date="2016-06" db="EMBL/GenBank/DDBJ databases">
        <authorList>
            <person name="Kjaerup R.B."/>
            <person name="Dalgaard T.S."/>
            <person name="Juul-Madsen H.R."/>
        </authorList>
    </citation>
    <scope>NUCLEOTIDE SEQUENCE [LARGE SCALE GENOMIC DNA]</scope>
    <source>
        <strain evidence="2">2</strain>
    </source>
</reference>
<accession>A0A1A8Y110</accession>
<evidence type="ECO:0000256" key="1">
    <source>
        <dbReference type="SAM" id="MobiDB-lite"/>
    </source>
</evidence>
<dbReference type="SUPFAM" id="SSF46785">
    <property type="entry name" value="Winged helix' DNA-binding domain"/>
    <property type="match status" value="1"/>
</dbReference>
<feature type="compositionally biased region" description="Basic residues" evidence="1">
    <location>
        <begin position="76"/>
        <end position="85"/>
    </location>
</feature>
<protein>
    <submittedName>
        <fullName evidence="2">Uncharacterized protein</fullName>
    </submittedName>
</protein>
<gene>
    <name evidence="2" type="ORF">PROAA_610006</name>
</gene>
<dbReference type="AlphaFoldDB" id="A0A1A8Y110"/>
<name>A0A1A8Y110_9RHOO</name>
<dbReference type="InterPro" id="IPR036390">
    <property type="entry name" value="WH_DNA-bd_sf"/>
</dbReference>
<organism evidence="2 3">
    <name type="scientific">Candidatus Propionivibrio aalborgensis</name>
    <dbReference type="NCBI Taxonomy" id="1860101"/>
    <lineage>
        <taxon>Bacteria</taxon>
        <taxon>Pseudomonadati</taxon>
        <taxon>Pseudomonadota</taxon>
        <taxon>Betaproteobacteria</taxon>
        <taxon>Rhodocyclales</taxon>
        <taxon>Rhodocyclaceae</taxon>
        <taxon>Propionivibrio</taxon>
    </lineage>
</organism>
<proteinExistence type="predicted"/>
<dbReference type="Proteomes" id="UP000199600">
    <property type="component" value="Unassembled WGS sequence"/>
</dbReference>